<keyword evidence="1" id="KW-0812">Transmembrane</keyword>
<evidence type="ECO:0000313" key="3">
    <source>
        <dbReference type="Proteomes" id="UP000255317"/>
    </source>
</evidence>
<comment type="caution">
    <text evidence="2">The sequence shown here is derived from an EMBL/GenBank/DDBJ whole genome shotgun (WGS) entry which is preliminary data.</text>
</comment>
<dbReference type="AlphaFoldDB" id="A0A370QJH5"/>
<feature type="transmembrane region" description="Helical" evidence="1">
    <location>
        <begin position="123"/>
        <end position="145"/>
    </location>
</feature>
<gene>
    <name evidence="2" type="ORF">C8D94_101397</name>
</gene>
<evidence type="ECO:0008006" key="4">
    <source>
        <dbReference type="Google" id="ProtNLM"/>
    </source>
</evidence>
<proteinExistence type="predicted"/>
<dbReference type="Proteomes" id="UP000255317">
    <property type="component" value="Unassembled WGS sequence"/>
</dbReference>
<feature type="transmembrane region" description="Helical" evidence="1">
    <location>
        <begin position="100"/>
        <end position="117"/>
    </location>
</feature>
<feature type="transmembrane region" description="Helical" evidence="1">
    <location>
        <begin position="195"/>
        <end position="228"/>
    </location>
</feature>
<feature type="transmembrane region" description="Helical" evidence="1">
    <location>
        <begin position="235"/>
        <end position="251"/>
    </location>
</feature>
<reference evidence="2 3" key="1">
    <citation type="submission" date="2018-07" db="EMBL/GenBank/DDBJ databases">
        <title>Genomic Encyclopedia of Type Strains, Phase IV (KMG-IV): sequencing the most valuable type-strain genomes for metagenomic binning, comparative biology and taxonomic classification.</title>
        <authorList>
            <person name="Goeker M."/>
        </authorList>
    </citation>
    <scope>NUCLEOTIDE SEQUENCE [LARGE SCALE GENOMIC DNA]</scope>
    <source>
        <strain evidence="2 3">DSM 101478</strain>
    </source>
</reference>
<name>A0A370QJH5_9FLAO</name>
<sequence>MIARFTHSLKKIGANPLALIFLLLVLSEFIYKICIKEHWHEFKISAGLKTLLQLFFVVQIARSNYKKLIPIVLLVIIFMLGQVGWVPLGQFIKNTWFLDKYLFVLLVLTYVSTISGVKQYYPLLFQIFEIFMVLNSIFIVIGFVFDLDYFSTYYGHGKRFGLNGMILRSGASTYIYWIALFYFFTACFVKRRKKYWQLIIVLLASLLIGTKAMFIAYFFLGVLLLLLFRKHKNKWWLLAIALAGIVGAYFFKDALEWVMLQSPSLRQVYNERGLFSAVVSLRDQHLFEEMLPLIREKWTWRNYLFGGGYNMHYRSQFGMLDLFYFFGIVGTMAYLFIFGKLFCTFKKNLVTVTFIIGTFVLMAFSANFFYETILAFYLVVVKGYFENEKNKT</sequence>
<feature type="transmembrane region" description="Helical" evidence="1">
    <location>
        <begin position="166"/>
        <end position="189"/>
    </location>
</feature>
<evidence type="ECO:0000256" key="1">
    <source>
        <dbReference type="SAM" id="Phobius"/>
    </source>
</evidence>
<evidence type="ECO:0000313" key="2">
    <source>
        <dbReference type="EMBL" id="RDK88523.1"/>
    </source>
</evidence>
<organism evidence="2 3">
    <name type="scientific">Marinirhabdus gelatinilytica</name>
    <dbReference type="NCBI Taxonomy" id="1703343"/>
    <lineage>
        <taxon>Bacteria</taxon>
        <taxon>Pseudomonadati</taxon>
        <taxon>Bacteroidota</taxon>
        <taxon>Flavobacteriia</taxon>
        <taxon>Flavobacteriales</taxon>
        <taxon>Flavobacteriaceae</taxon>
    </lineage>
</organism>
<keyword evidence="3" id="KW-1185">Reference proteome</keyword>
<feature type="transmembrane region" description="Helical" evidence="1">
    <location>
        <begin position="322"/>
        <end position="342"/>
    </location>
</feature>
<feature type="transmembrane region" description="Helical" evidence="1">
    <location>
        <begin position="349"/>
        <end position="370"/>
    </location>
</feature>
<feature type="transmembrane region" description="Helical" evidence="1">
    <location>
        <begin position="12"/>
        <end position="34"/>
    </location>
</feature>
<feature type="transmembrane region" description="Helical" evidence="1">
    <location>
        <begin position="46"/>
        <end position="62"/>
    </location>
</feature>
<dbReference type="EMBL" id="QRAO01000001">
    <property type="protein sequence ID" value="RDK88523.1"/>
    <property type="molecule type" value="Genomic_DNA"/>
</dbReference>
<feature type="transmembrane region" description="Helical" evidence="1">
    <location>
        <begin position="68"/>
        <end position="88"/>
    </location>
</feature>
<accession>A0A370QJH5</accession>
<keyword evidence="1" id="KW-1133">Transmembrane helix</keyword>
<keyword evidence="1" id="KW-0472">Membrane</keyword>
<protein>
    <recommendedName>
        <fullName evidence="4">O-antigen ligase-like membrane protein</fullName>
    </recommendedName>
</protein>